<keyword evidence="2" id="KW-0812">Transmembrane</keyword>
<organism evidence="3 4">
    <name type="scientific">Thermocatellispora tengchongensis</name>
    <dbReference type="NCBI Taxonomy" id="1073253"/>
    <lineage>
        <taxon>Bacteria</taxon>
        <taxon>Bacillati</taxon>
        <taxon>Actinomycetota</taxon>
        <taxon>Actinomycetes</taxon>
        <taxon>Streptosporangiales</taxon>
        <taxon>Streptosporangiaceae</taxon>
        <taxon>Thermocatellispora</taxon>
    </lineage>
</organism>
<evidence type="ECO:0000256" key="1">
    <source>
        <dbReference type="SAM" id="MobiDB-lite"/>
    </source>
</evidence>
<keyword evidence="2" id="KW-0472">Membrane</keyword>
<keyword evidence="2" id="KW-1133">Transmembrane helix</keyword>
<comment type="caution">
    <text evidence="3">The sequence shown here is derived from an EMBL/GenBank/DDBJ whole genome shotgun (WGS) entry which is preliminary data.</text>
</comment>
<evidence type="ECO:0000256" key="2">
    <source>
        <dbReference type="SAM" id="Phobius"/>
    </source>
</evidence>
<feature type="transmembrane region" description="Helical" evidence="2">
    <location>
        <begin position="192"/>
        <end position="212"/>
    </location>
</feature>
<sequence>MARRSVRDDRALARPYRDLVWLAYLVLPPREHDPERRLVTAHRLAARALARAARAGDDFYPLARRRVLRAALRRDRLHALAPGGRRRPWRTSWWRAGLEIVPATVRGEDVGFTAELDRLPAAARAAYALTRLEGLRPEELAAAGLAHPARALAAVAGLEARHGAAGRLCRPSADPTLARVYARLPGSRARPVMVAVTVAAVLAATIPIWLGLSGGGHTPARGAAPAGHPGSGGPGVALVPAGAWRATPDPGPESWEPRGDLRADRALLGRALAAWGAPARTPPQLLYAGTVGGGRVVLLRVPGRVARYTEPVAPAAPATPIPSVASAAPTPSASALDGATGDGTAARRPAVAVFAEPRGARRGAAGPLEVAPGRYLLPPWVTEVAVAPLAGAEPRWRALGVRDGVTDPVPAEVVAAGRERCGGRGPVFRLRAPAVAGGAPYTMIDLGGAGMAAIRYEPPPPAEAGAPGPYELSAAPAGFGAWTRAGCPVRWPAGEVRSATAWEFWAGRLPERARGRWICLRFTGADGGSVTRGVLLVTARGRTRAITTGQRRDTWDCSRLGRDIVSGTWWRAPSRRWYYLAAGSRQVTGITVGRHDGDGAFLAVRGPRRGPEPSRTPRLSARTLQGAATPVFQAP</sequence>
<keyword evidence="4" id="KW-1185">Reference proteome</keyword>
<dbReference type="AlphaFoldDB" id="A0A840PGG6"/>
<gene>
    <name evidence="3" type="ORF">HNP84_007832</name>
</gene>
<evidence type="ECO:0008006" key="5">
    <source>
        <dbReference type="Google" id="ProtNLM"/>
    </source>
</evidence>
<evidence type="ECO:0000313" key="3">
    <source>
        <dbReference type="EMBL" id="MBB5138079.1"/>
    </source>
</evidence>
<dbReference type="EMBL" id="JACHGN010000021">
    <property type="protein sequence ID" value="MBB5138079.1"/>
    <property type="molecule type" value="Genomic_DNA"/>
</dbReference>
<evidence type="ECO:0000313" key="4">
    <source>
        <dbReference type="Proteomes" id="UP000578449"/>
    </source>
</evidence>
<accession>A0A840PGG6</accession>
<name>A0A840PGG6_9ACTN</name>
<protein>
    <recommendedName>
        <fullName evidence="5">DNA-directed RNA polymerase specialized sigma24 family protein</fullName>
    </recommendedName>
</protein>
<reference evidence="3 4" key="1">
    <citation type="submission" date="2020-08" db="EMBL/GenBank/DDBJ databases">
        <title>Genomic Encyclopedia of Type Strains, Phase IV (KMG-IV): sequencing the most valuable type-strain genomes for metagenomic binning, comparative biology and taxonomic classification.</title>
        <authorList>
            <person name="Goeker M."/>
        </authorList>
    </citation>
    <scope>NUCLEOTIDE SEQUENCE [LARGE SCALE GENOMIC DNA]</scope>
    <source>
        <strain evidence="3 4">DSM 45615</strain>
    </source>
</reference>
<feature type="region of interest" description="Disordered" evidence="1">
    <location>
        <begin position="315"/>
        <end position="343"/>
    </location>
</feature>
<dbReference type="Proteomes" id="UP000578449">
    <property type="component" value="Unassembled WGS sequence"/>
</dbReference>
<dbReference type="RefSeq" id="WP_185054954.1">
    <property type="nucleotide sequence ID" value="NZ_JACHGN010000021.1"/>
</dbReference>
<proteinExistence type="predicted"/>